<feature type="compositionally biased region" description="Low complexity" evidence="1">
    <location>
        <begin position="67"/>
        <end position="77"/>
    </location>
</feature>
<evidence type="ECO:0000313" key="3">
    <source>
        <dbReference type="Proteomes" id="UP001234989"/>
    </source>
</evidence>
<name>A0AAF0ZVN9_SOLVR</name>
<protein>
    <submittedName>
        <fullName evidence="2">Uncharacterized protein</fullName>
    </submittedName>
</protein>
<gene>
    <name evidence="2" type="ORF">MTR67_044014</name>
</gene>
<dbReference type="AlphaFoldDB" id="A0AAF0ZVN9"/>
<keyword evidence="3" id="KW-1185">Reference proteome</keyword>
<evidence type="ECO:0000256" key="1">
    <source>
        <dbReference type="SAM" id="MobiDB-lite"/>
    </source>
</evidence>
<proteinExistence type="predicted"/>
<feature type="compositionally biased region" description="Polar residues" evidence="1">
    <location>
        <begin position="93"/>
        <end position="110"/>
    </location>
</feature>
<reference evidence="2" key="1">
    <citation type="submission" date="2023-08" db="EMBL/GenBank/DDBJ databases">
        <title>A de novo genome assembly of Solanum verrucosum Schlechtendal, a Mexican diploid species geographically isolated from the other diploid A-genome species in potato relatives.</title>
        <authorList>
            <person name="Hosaka K."/>
        </authorList>
    </citation>
    <scope>NUCLEOTIDE SEQUENCE</scope>
    <source>
        <tissue evidence="2">Young leaves</tissue>
    </source>
</reference>
<dbReference type="EMBL" id="CP133621">
    <property type="protein sequence ID" value="WMV50629.1"/>
    <property type="molecule type" value="Genomic_DNA"/>
</dbReference>
<dbReference type="Proteomes" id="UP001234989">
    <property type="component" value="Chromosome 10"/>
</dbReference>
<sequence length="145" mass="16439">MSWDVFDSAFMGLFFPCELGEANAEKEKLNDREDFSNKMAKTTCHESGQQKIENVNWSSFQQKLTGPAPSSSSAPAPKIRGDLRSQKSKNSRARTTQSQGNVAQRTNWTPTCAKYASPVDRAAPRGLLRDRQRCKPSVWYHRRQE</sequence>
<evidence type="ECO:0000313" key="2">
    <source>
        <dbReference type="EMBL" id="WMV50629.1"/>
    </source>
</evidence>
<accession>A0AAF0ZVN9</accession>
<feature type="region of interest" description="Disordered" evidence="1">
    <location>
        <begin position="60"/>
        <end position="112"/>
    </location>
</feature>
<organism evidence="2 3">
    <name type="scientific">Solanum verrucosum</name>
    <dbReference type="NCBI Taxonomy" id="315347"/>
    <lineage>
        <taxon>Eukaryota</taxon>
        <taxon>Viridiplantae</taxon>
        <taxon>Streptophyta</taxon>
        <taxon>Embryophyta</taxon>
        <taxon>Tracheophyta</taxon>
        <taxon>Spermatophyta</taxon>
        <taxon>Magnoliopsida</taxon>
        <taxon>eudicotyledons</taxon>
        <taxon>Gunneridae</taxon>
        <taxon>Pentapetalae</taxon>
        <taxon>asterids</taxon>
        <taxon>lamiids</taxon>
        <taxon>Solanales</taxon>
        <taxon>Solanaceae</taxon>
        <taxon>Solanoideae</taxon>
        <taxon>Solaneae</taxon>
        <taxon>Solanum</taxon>
    </lineage>
</organism>